<dbReference type="GO" id="GO:0007189">
    <property type="term" value="P:adenylate cyclase-activating G protein-coupled receptor signaling pathway"/>
    <property type="evidence" value="ECO:0007669"/>
    <property type="project" value="TreeGrafter"/>
</dbReference>
<proteinExistence type="predicted"/>
<evidence type="ECO:0000256" key="3">
    <source>
        <dbReference type="SAM" id="Phobius"/>
    </source>
</evidence>
<reference evidence="5" key="1">
    <citation type="submission" date="2020-05" db="UniProtKB">
        <authorList>
            <consortium name="EnsemblMetazoa"/>
        </authorList>
    </citation>
    <scope>IDENTIFICATION</scope>
    <source>
        <strain evidence="5">USDA</strain>
    </source>
</reference>
<dbReference type="Pfam" id="PF06327">
    <property type="entry name" value="Adcy_cons_dom"/>
    <property type="match status" value="1"/>
</dbReference>
<dbReference type="Proteomes" id="UP000095300">
    <property type="component" value="Unassembled WGS sequence"/>
</dbReference>
<keyword evidence="1" id="KW-0547">Nucleotide-binding</keyword>
<keyword evidence="6" id="KW-1185">Reference proteome</keyword>
<feature type="transmembrane region" description="Helical" evidence="3">
    <location>
        <begin position="89"/>
        <end position="110"/>
    </location>
</feature>
<accession>A0A1I8NME1</accession>
<protein>
    <recommendedName>
        <fullName evidence="4">Adenylate cyclase conserved domain-containing protein</fullName>
    </recommendedName>
</protein>
<dbReference type="EnsemblMetazoa" id="SCAU000292-RA">
    <property type="protein sequence ID" value="SCAU000292-PA"/>
    <property type="gene ID" value="SCAU000292"/>
</dbReference>
<sequence>FGFSDTNESSKDPEDEVNEYLMRAIDARSIDHLRAEHCQSILLSFKDQNLERKYATEPDRMLSIYFYCSFIVLIGTTIIRLCIFSSNALAISISCLTIALMLLISVLVTCHDLNIN</sequence>
<keyword evidence="3" id="KW-0472">Membrane</keyword>
<dbReference type="PANTHER" id="PTHR45627">
    <property type="entry name" value="ADENYLATE CYCLASE TYPE 1"/>
    <property type="match status" value="1"/>
</dbReference>
<dbReference type="AlphaFoldDB" id="A0A1I8NME1"/>
<gene>
    <name evidence="5" type="primary">106095109</name>
</gene>
<keyword evidence="2" id="KW-0456">Lyase</keyword>
<evidence type="ECO:0000313" key="5">
    <source>
        <dbReference type="EnsemblMetazoa" id="SCAU000292-PA"/>
    </source>
</evidence>
<evidence type="ECO:0000313" key="6">
    <source>
        <dbReference type="Proteomes" id="UP000095300"/>
    </source>
</evidence>
<evidence type="ECO:0000256" key="2">
    <source>
        <dbReference type="ARBA" id="ARBA00023239"/>
    </source>
</evidence>
<dbReference type="GO" id="GO:0000166">
    <property type="term" value="F:nucleotide binding"/>
    <property type="evidence" value="ECO:0007669"/>
    <property type="project" value="UniProtKB-KW"/>
</dbReference>
<organism evidence="5 6">
    <name type="scientific">Stomoxys calcitrans</name>
    <name type="common">Stable fly</name>
    <name type="synonym">Conops calcitrans</name>
    <dbReference type="NCBI Taxonomy" id="35570"/>
    <lineage>
        <taxon>Eukaryota</taxon>
        <taxon>Metazoa</taxon>
        <taxon>Ecdysozoa</taxon>
        <taxon>Arthropoda</taxon>
        <taxon>Hexapoda</taxon>
        <taxon>Insecta</taxon>
        <taxon>Pterygota</taxon>
        <taxon>Neoptera</taxon>
        <taxon>Endopterygota</taxon>
        <taxon>Diptera</taxon>
        <taxon>Brachycera</taxon>
        <taxon>Muscomorpha</taxon>
        <taxon>Muscoidea</taxon>
        <taxon>Muscidae</taxon>
        <taxon>Stomoxys</taxon>
    </lineage>
</organism>
<evidence type="ECO:0000256" key="1">
    <source>
        <dbReference type="ARBA" id="ARBA00022741"/>
    </source>
</evidence>
<dbReference type="PANTHER" id="PTHR45627:SF16">
    <property type="entry name" value="ADENYLATE CYCLASE"/>
    <property type="match status" value="1"/>
</dbReference>
<keyword evidence="3" id="KW-1133">Transmembrane helix</keyword>
<evidence type="ECO:0000259" key="4">
    <source>
        <dbReference type="Pfam" id="PF06327"/>
    </source>
</evidence>
<keyword evidence="3" id="KW-0812">Transmembrane</keyword>
<dbReference type="GO" id="GO:0004016">
    <property type="term" value="F:adenylate cyclase activity"/>
    <property type="evidence" value="ECO:0007669"/>
    <property type="project" value="InterPro"/>
</dbReference>
<dbReference type="VEuPathDB" id="VectorBase:SCAU000292"/>
<dbReference type="STRING" id="35570.A0A1I8NME1"/>
<feature type="domain" description="Adenylate cyclase conserved" evidence="4">
    <location>
        <begin position="6"/>
        <end position="59"/>
    </location>
</feature>
<dbReference type="InterPro" id="IPR009398">
    <property type="entry name" value="Adcy_conserved_dom"/>
</dbReference>
<feature type="transmembrane region" description="Helical" evidence="3">
    <location>
        <begin position="62"/>
        <end position="83"/>
    </location>
</feature>
<dbReference type="GO" id="GO:0005886">
    <property type="term" value="C:plasma membrane"/>
    <property type="evidence" value="ECO:0007669"/>
    <property type="project" value="InterPro"/>
</dbReference>
<name>A0A1I8NME1_STOCA</name>
<dbReference type="GO" id="GO:0006171">
    <property type="term" value="P:cAMP biosynthetic process"/>
    <property type="evidence" value="ECO:0007669"/>
    <property type="project" value="InterPro"/>
</dbReference>